<keyword evidence="2" id="KW-1185">Reference proteome</keyword>
<name>A0AAV9D5W2_ACOCL</name>
<evidence type="ECO:0008006" key="3">
    <source>
        <dbReference type="Google" id="ProtNLM"/>
    </source>
</evidence>
<reference evidence="1" key="1">
    <citation type="journal article" date="2023" name="Nat. Commun.">
        <title>Diploid and tetraploid genomes of Acorus and the evolution of monocots.</title>
        <authorList>
            <person name="Ma L."/>
            <person name="Liu K.W."/>
            <person name="Li Z."/>
            <person name="Hsiao Y.Y."/>
            <person name="Qi Y."/>
            <person name="Fu T."/>
            <person name="Tang G.D."/>
            <person name="Zhang D."/>
            <person name="Sun W.H."/>
            <person name="Liu D.K."/>
            <person name="Li Y."/>
            <person name="Chen G.Z."/>
            <person name="Liu X.D."/>
            <person name="Liao X.Y."/>
            <person name="Jiang Y.T."/>
            <person name="Yu X."/>
            <person name="Hao Y."/>
            <person name="Huang J."/>
            <person name="Zhao X.W."/>
            <person name="Ke S."/>
            <person name="Chen Y.Y."/>
            <person name="Wu W.L."/>
            <person name="Hsu J.L."/>
            <person name="Lin Y.F."/>
            <person name="Huang M.D."/>
            <person name="Li C.Y."/>
            <person name="Huang L."/>
            <person name="Wang Z.W."/>
            <person name="Zhao X."/>
            <person name="Zhong W.Y."/>
            <person name="Peng D.H."/>
            <person name="Ahmad S."/>
            <person name="Lan S."/>
            <person name="Zhang J.S."/>
            <person name="Tsai W.C."/>
            <person name="Van de Peer Y."/>
            <person name="Liu Z.J."/>
        </authorList>
    </citation>
    <scope>NUCLEOTIDE SEQUENCE</scope>
    <source>
        <strain evidence="1">CP</strain>
    </source>
</reference>
<organism evidence="1 2">
    <name type="scientific">Acorus calamus</name>
    <name type="common">Sweet flag</name>
    <dbReference type="NCBI Taxonomy" id="4465"/>
    <lineage>
        <taxon>Eukaryota</taxon>
        <taxon>Viridiplantae</taxon>
        <taxon>Streptophyta</taxon>
        <taxon>Embryophyta</taxon>
        <taxon>Tracheophyta</taxon>
        <taxon>Spermatophyta</taxon>
        <taxon>Magnoliopsida</taxon>
        <taxon>Liliopsida</taxon>
        <taxon>Acoraceae</taxon>
        <taxon>Acorus</taxon>
    </lineage>
</organism>
<proteinExistence type="predicted"/>
<accession>A0AAV9D5W2</accession>
<dbReference type="Proteomes" id="UP001180020">
    <property type="component" value="Unassembled WGS sequence"/>
</dbReference>
<dbReference type="PANTHER" id="PTHR34145:SF28">
    <property type="entry name" value="F-BOX DOMAIN-CONTAINING PROTEIN"/>
    <property type="match status" value="1"/>
</dbReference>
<dbReference type="AlphaFoldDB" id="A0AAV9D5W2"/>
<evidence type="ECO:0000313" key="2">
    <source>
        <dbReference type="Proteomes" id="UP001180020"/>
    </source>
</evidence>
<dbReference type="Gene3D" id="3.80.10.10">
    <property type="entry name" value="Ribonuclease Inhibitor"/>
    <property type="match status" value="1"/>
</dbReference>
<protein>
    <recommendedName>
        <fullName evidence="3">FBD domain-containing protein</fullName>
    </recommendedName>
</protein>
<dbReference type="InterPro" id="IPR032675">
    <property type="entry name" value="LRR_dom_sf"/>
</dbReference>
<evidence type="ECO:0000313" key="1">
    <source>
        <dbReference type="EMBL" id="KAK1296184.1"/>
    </source>
</evidence>
<dbReference type="SUPFAM" id="SSF52047">
    <property type="entry name" value="RNI-like"/>
    <property type="match status" value="1"/>
</dbReference>
<reference evidence="1" key="2">
    <citation type="submission" date="2023-06" db="EMBL/GenBank/DDBJ databases">
        <authorList>
            <person name="Ma L."/>
            <person name="Liu K.-W."/>
            <person name="Li Z."/>
            <person name="Hsiao Y.-Y."/>
            <person name="Qi Y."/>
            <person name="Fu T."/>
            <person name="Tang G."/>
            <person name="Zhang D."/>
            <person name="Sun W.-H."/>
            <person name="Liu D.-K."/>
            <person name="Li Y."/>
            <person name="Chen G.-Z."/>
            <person name="Liu X.-D."/>
            <person name="Liao X.-Y."/>
            <person name="Jiang Y.-T."/>
            <person name="Yu X."/>
            <person name="Hao Y."/>
            <person name="Huang J."/>
            <person name="Zhao X.-W."/>
            <person name="Ke S."/>
            <person name="Chen Y.-Y."/>
            <person name="Wu W.-L."/>
            <person name="Hsu J.-L."/>
            <person name="Lin Y.-F."/>
            <person name="Huang M.-D."/>
            <person name="Li C.-Y."/>
            <person name="Huang L."/>
            <person name="Wang Z.-W."/>
            <person name="Zhao X."/>
            <person name="Zhong W.-Y."/>
            <person name="Peng D.-H."/>
            <person name="Ahmad S."/>
            <person name="Lan S."/>
            <person name="Zhang J.-S."/>
            <person name="Tsai W.-C."/>
            <person name="Van De Peer Y."/>
            <person name="Liu Z.-J."/>
        </authorList>
    </citation>
    <scope>NUCLEOTIDE SEQUENCE</scope>
    <source>
        <strain evidence="1">CP</strain>
        <tissue evidence="1">Leaves</tissue>
    </source>
</reference>
<dbReference type="EMBL" id="JAUJYO010000015">
    <property type="protein sequence ID" value="KAK1296184.1"/>
    <property type="molecule type" value="Genomic_DNA"/>
</dbReference>
<sequence length="398" mass="46371">MCPPSRYDFETMTFVIDEYHPLNHLKTINVMYFSPRKAGMQLIKFLLRRAIVLEKFHVSMLSHQSLEILKSMDDLDFGDHDFERFPGLFDDVKSLNLESFEEPINGTIIAGLRYLRCLEELSKFPAKYLVDIDFKCFPGLFNNIKSLNLHLCDSLWSRSGKPTYGTVVAIVAGLRHFQHLENLSIEYNHLEEQRNGMPITSAMERYYSLKHLKTVQVRSFCPEEAGMQLLKLLLGSAVVLERFHMSVCSEHALDIFEYVNDFDLERFPGMFDNVKSLNLHIPSQSVELTNGIIADGLQHFRHLDKIGIFYSGDKRNGRTCAIDGCYPLNHLKEMNMWFFSWSEEEIQLVEFLLRTAVVLEKIYFTSRQYGMEAEHVKQVRERISLLCRASRDARLIWQ</sequence>
<comment type="caution">
    <text evidence="1">The sequence shown here is derived from an EMBL/GenBank/DDBJ whole genome shotgun (WGS) entry which is preliminary data.</text>
</comment>
<dbReference type="PANTHER" id="PTHR34145">
    <property type="entry name" value="OS02G0105600 PROTEIN"/>
    <property type="match status" value="1"/>
</dbReference>
<gene>
    <name evidence="1" type="ORF">QJS10_CPB15g02189</name>
</gene>
<dbReference type="InterPro" id="IPR053772">
    <property type="entry name" value="At1g61320/At1g61330-like"/>
</dbReference>